<dbReference type="Pfam" id="PF02878">
    <property type="entry name" value="PGM_PMM_I"/>
    <property type="match status" value="1"/>
</dbReference>
<dbReference type="EMBL" id="BMEM01000001">
    <property type="protein sequence ID" value="GGF41506.1"/>
    <property type="molecule type" value="Genomic_DNA"/>
</dbReference>
<dbReference type="Pfam" id="PF00128">
    <property type="entry name" value="Alpha-amylase"/>
    <property type="match status" value="1"/>
</dbReference>
<dbReference type="SUPFAM" id="SSF51011">
    <property type="entry name" value="Glycosyl hydrolase domain"/>
    <property type="match status" value="1"/>
</dbReference>
<comment type="pathway">
    <text evidence="3 21">Glycan biosynthesis; glycogen biosynthesis.</text>
</comment>
<dbReference type="GO" id="GO:0004553">
    <property type="term" value="F:hydrolase activity, hydrolyzing O-glycosyl compounds"/>
    <property type="evidence" value="ECO:0007669"/>
    <property type="project" value="InterPro"/>
</dbReference>
<dbReference type="InterPro" id="IPR016055">
    <property type="entry name" value="A-D-PHexomutase_a/b/a-I/II/III"/>
</dbReference>
<keyword evidence="9 21" id="KW-0321">Glycogen metabolism</keyword>
<dbReference type="PANTHER" id="PTHR43651">
    <property type="entry name" value="1,4-ALPHA-GLUCAN-BRANCHING ENZYME"/>
    <property type="match status" value="1"/>
</dbReference>
<dbReference type="Gene3D" id="2.60.40.10">
    <property type="entry name" value="Immunoglobulins"/>
    <property type="match status" value="2"/>
</dbReference>
<feature type="active site" description="Nucleophile" evidence="21">
    <location>
        <position position="1151"/>
    </location>
</feature>
<keyword evidence="25" id="KW-1185">Reference proteome</keyword>
<evidence type="ECO:0000256" key="4">
    <source>
        <dbReference type="ARBA" id="ARBA00006219"/>
    </source>
</evidence>
<dbReference type="Pfam" id="PF02922">
    <property type="entry name" value="CBM_48"/>
    <property type="match status" value="1"/>
</dbReference>
<dbReference type="CDD" id="cd11322">
    <property type="entry name" value="AmyAc_Glg_BE"/>
    <property type="match status" value="1"/>
</dbReference>
<dbReference type="Gene3D" id="3.90.1200.10">
    <property type="match status" value="1"/>
</dbReference>
<sequence length="2072" mass="224443">MSTLSPSFAEFLPTWVAAQRWYRGKSGGALPQLRRIAALRWEDPLGEVGLEDHILVDESGTEPVVYQVPLSYRAEPVDFLADALVAVAEHDELGTRYVYDATHDPVFAQTLLQEMYAEHEVPSARARRIVAGGTAPALRSSRVLSGEQSNTSIIVEAFGETRPVIIKVFRVLQPGDNPEVTVGSAVGRTGNRLVPGPIGYVEGRWPLDDDTEARGHLAFAQEFLPDTLDAWRTALEAARSGEDFAERARALGAATATVHGVLREAFGSGAADVDARSSLVDQMRRRAEDAYAEVPELETYREDVERVYAELDDLDLPPLQRVHGDFHLGQVLDVPGRGWVLLDFEGEPLRPLEERTAPDLALRDVAGMLRSFDYAAATVSHEGGGERDDWSTAARAAFLEGYAAASGDDLDAVERRQVLDALELDKALYEVVYEARNRPDWMPIPVGAVQRLITGGRSGRHLSADGPFVPSPTAPGRHRADEPQSHDGQGDEQGDEQHHTPVAADFGVGVQDVGDGAASLADEEGRVVAEAAPEEYAATPVPEPDTQSEHDTQPEPDTEPAPEQHDHLTDYATAAHGYPSAGGVYPHAPVQAPHEMLAALGEPDDDVVEKDEEVVPSTFTPVHASRRPASGSAPHAPVPPPAEMTRALRPDTASAAAAGLPTGGGEEPQPSVDANPPAVLSGSAHVAASGLAPRAEGWEAVDPEVERDRAWDDALSSPAVVTGEVVSGPWTSGPVERALLDAPAAPAAPHTLPLDLEEATDVVYGLHSNPHTVLGAHAHQGHVTVRTVRPAADAVTVVLPDGSEFPMSPETGGIWVTVVPLESVPTYRLRVRERGQDQLVDEAYRHAPTIAEHDLELIAEGRHEELWTILGSHVMTVRDEMGEVPGTRFAVWAPNALAVHVVGEFNGWDGASHALRVHEPSGVWEIFVPGVGAGAHYKYDITGPDSIRRAKADPMARATEVPPFNNSVVTVSSHRWQDQEWMERRAATDVHHGPMSIYEVHLGSWREGLGYEQLAEELVSYVQQMGFTHVEFMPVMQHPYGPSWGYHVTGYYAADSRFGHEDGLRYLIDRMHRAGIGVILDWVPGHFATDPWALARFDGTPIYEHPDPRKGWHPEWGSYIFDYGRPEVRNFLVANASYWLEEFHADGLRVDGVASMLYLDYSRGPGQWIPNKHGGRENLEAVSLLQETNATAYRRNPGIVMIAEESTSWPGVTKDVHDGGLGFGYKWNMGWMHDTLGYLAHDPLLRSAHHHAITFSLVYAFSEKYILPISHDEVVHGKGSLVRKMAGDAWQKFATLRAFLAYQWSHPGKQLLFMGSEFAQAREWADGGTLQWELTEQPGHAGVQRLVRDLNRLYAEHPALWQIDHHKDGFAWLDANAAAQNLYSYLRWGNEGADGLRPVVAVVVNFSGITQERVHVGLPYGGRWREVLNTDAQVYGGSGVGNMGHVQAHDYAHQHQPFSALVTVPPMGAVWLVPDPEPEPVAEAVVATEVAEVGDTEVSEAPVSDAEAAVEATPGRHPRAGQPAQDADLVDVEALLTAYHERVPDPDDVDQQVAFGTSGHRGSSLDTAFNEHHILATTQAICDYRREQGTDGPLFLGRDTHALSEPAWRSALEVLVANGVDVRVDSGDGYTPTPAVSRAILAHNRETDGKDRVGEADGIVVTPSHNPPRDGGFKYNPPHGGPADTDATGWIADRANELMRGGLADVRRVAFDEALAAAGRYDFMGEYVRALPRVIDVEAIRRAGVRIGADPLGGAAVDYWQAIADEHDLNLTVVNPDVDPTWRFMTLDWDGKIRMDCSSPDAMASLIETVQGAGAGAYDVATGNDADADRHGIVTPDGGLMNPNHYLAVAIDYLYGGARPDWPEDTAIGKTLVSSSLIDRVAEGLGRELIEVPVGFKWFVPGLLDGSIAFGGEESAGASFLCRDGSVWSTDKDGIILALLASEIIATTGRTPSQRYAELVERYAEGGEVAYARVDAPADRAQKAALKKLSASDVSATELAGEPITAVLTEAPGNGAAIGGLKVTTESAWFAARPSGTEDVYKIYAESFRGPEHLAQVQAEAQQVVDAALRTE</sequence>
<dbReference type="NCBIfam" id="TIGR01515">
    <property type="entry name" value="branching_enzym"/>
    <property type="match status" value="1"/>
</dbReference>
<evidence type="ECO:0000256" key="18">
    <source>
        <dbReference type="ARBA" id="ARBA00023235"/>
    </source>
</evidence>
<dbReference type="Pfam" id="PF02806">
    <property type="entry name" value="Alpha-amylase_C"/>
    <property type="match status" value="1"/>
</dbReference>
<evidence type="ECO:0000256" key="12">
    <source>
        <dbReference type="ARBA" id="ARBA00022723"/>
    </source>
</evidence>
<evidence type="ECO:0000256" key="10">
    <source>
        <dbReference type="ARBA" id="ARBA00022676"/>
    </source>
</evidence>
<dbReference type="SUPFAM" id="SSF51445">
    <property type="entry name" value="(Trans)glycosidases"/>
    <property type="match status" value="1"/>
</dbReference>
<dbReference type="NCBIfam" id="NF008967">
    <property type="entry name" value="PRK12313.1"/>
    <property type="match status" value="1"/>
</dbReference>
<dbReference type="GO" id="GO:0004614">
    <property type="term" value="F:phosphoglucomutase activity"/>
    <property type="evidence" value="ECO:0007669"/>
    <property type="project" value="InterPro"/>
</dbReference>
<dbReference type="GO" id="GO:0016301">
    <property type="term" value="F:kinase activity"/>
    <property type="evidence" value="ECO:0007669"/>
    <property type="project" value="UniProtKB-KW"/>
</dbReference>
<dbReference type="Gene3D" id="3.20.20.80">
    <property type="entry name" value="Glycosidases"/>
    <property type="match status" value="1"/>
</dbReference>
<dbReference type="InterPro" id="IPR005843">
    <property type="entry name" value="A-D-PHexomutase_C"/>
</dbReference>
<dbReference type="InterPro" id="IPR044143">
    <property type="entry name" value="GlgB_N_E_set_prok"/>
</dbReference>
<dbReference type="InterPro" id="IPR005852">
    <property type="entry name" value="PGM_a-D-Glc-sp"/>
</dbReference>
<dbReference type="SMART" id="SM00642">
    <property type="entry name" value="Aamy"/>
    <property type="match status" value="1"/>
</dbReference>
<keyword evidence="15" id="KW-0067">ATP-binding</keyword>
<dbReference type="InterPro" id="IPR016066">
    <property type="entry name" value="A-D-PHexomutase_CS"/>
</dbReference>
<dbReference type="PANTHER" id="PTHR43651:SF3">
    <property type="entry name" value="1,4-ALPHA-GLUCAN-BRANCHING ENZYME"/>
    <property type="match status" value="1"/>
</dbReference>
<keyword evidence="8" id="KW-0597">Phosphoprotein</keyword>
<comment type="subunit">
    <text evidence="7 21">Monomer.</text>
</comment>
<dbReference type="InterPro" id="IPR006407">
    <property type="entry name" value="GlgB"/>
</dbReference>
<dbReference type="PROSITE" id="PS00710">
    <property type="entry name" value="PGM_PMM"/>
    <property type="match status" value="1"/>
</dbReference>
<gene>
    <name evidence="21" type="primary">glgB</name>
    <name evidence="24" type="ORF">GCM10011366_06490</name>
</gene>
<name>A0A917BG81_9MICO</name>
<evidence type="ECO:0000256" key="6">
    <source>
        <dbReference type="ARBA" id="ARBA00010231"/>
    </source>
</evidence>
<evidence type="ECO:0000256" key="16">
    <source>
        <dbReference type="ARBA" id="ARBA00022842"/>
    </source>
</evidence>
<keyword evidence="18" id="KW-0413">Isomerase</keyword>
<dbReference type="FunFam" id="3.20.20.80:FF:000003">
    <property type="entry name" value="1,4-alpha-glucan branching enzyme GlgB"/>
    <property type="match status" value="1"/>
</dbReference>
<dbReference type="NCBIfam" id="TIGR01132">
    <property type="entry name" value="pgm"/>
    <property type="match status" value="1"/>
</dbReference>
<evidence type="ECO:0000256" key="14">
    <source>
        <dbReference type="ARBA" id="ARBA00022777"/>
    </source>
</evidence>
<evidence type="ECO:0000256" key="3">
    <source>
        <dbReference type="ARBA" id="ARBA00004964"/>
    </source>
</evidence>
<dbReference type="CDD" id="cd02855">
    <property type="entry name" value="E_set_GBE_prok_N"/>
    <property type="match status" value="1"/>
</dbReference>
<dbReference type="FunFam" id="2.60.40.1180:FF:000002">
    <property type="entry name" value="1,4-alpha-glucan branching enzyme GlgB"/>
    <property type="match status" value="1"/>
</dbReference>
<reference evidence="24" key="2">
    <citation type="submission" date="2020-09" db="EMBL/GenBank/DDBJ databases">
        <authorList>
            <person name="Sun Q."/>
            <person name="Zhou Y."/>
        </authorList>
    </citation>
    <scope>NUCLEOTIDE SEQUENCE</scope>
    <source>
        <strain evidence="24">CGMCC 1.12160</strain>
    </source>
</reference>
<dbReference type="InterPro" id="IPR005845">
    <property type="entry name" value="A-D-PHexomutase_a/b/a-II"/>
</dbReference>
<evidence type="ECO:0000256" key="8">
    <source>
        <dbReference type="ARBA" id="ARBA00022553"/>
    </source>
</evidence>
<dbReference type="Gene3D" id="3.30.310.50">
    <property type="entry name" value="Alpha-D-phosphohexomutase, C-terminal domain"/>
    <property type="match status" value="1"/>
</dbReference>
<feature type="region of interest" description="Disordered" evidence="22">
    <location>
        <begin position="1495"/>
        <end position="1524"/>
    </location>
</feature>
<evidence type="ECO:0000256" key="5">
    <source>
        <dbReference type="ARBA" id="ARBA00009000"/>
    </source>
</evidence>
<dbReference type="GO" id="GO:0005524">
    <property type="term" value="F:ATP binding"/>
    <property type="evidence" value="ECO:0007669"/>
    <property type="project" value="UniProtKB-KW"/>
</dbReference>
<dbReference type="InterPro" id="IPR011009">
    <property type="entry name" value="Kinase-like_dom_sf"/>
</dbReference>
<keyword evidence="13" id="KW-0547">Nucleotide-binding</keyword>
<dbReference type="SUPFAM" id="SSF55957">
    <property type="entry name" value="Phosphoglucomutase, C-terminal domain"/>
    <property type="match status" value="1"/>
</dbReference>
<evidence type="ECO:0000256" key="9">
    <source>
        <dbReference type="ARBA" id="ARBA00022600"/>
    </source>
</evidence>
<evidence type="ECO:0000256" key="22">
    <source>
        <dbReference type="SAM" id="MobiDB-lite"/>
    </source>
</evidence>
<feature type="region of interest" description="Disordered" evidence="22">
    <location>
        <begin position="536"/>
        <end position="565"/>
    </location>
</feature>
<dbReference type="InterPro" id="IPR040999">
    <property type="entry name" value="Mak_N_cap"/>
</dbReference>
<dbReference type="EC" id="2.4.1.18" evidence="21"/>
<keyword evidence="19 21" id="KW-0119">Carbohydrate metabolism</keyword>
<dbReference type="InterPro" id="IPR005846">
    <property type="entry name" value="A-D-PHexomutase_a/b/a-III"/>
</dbReference>
<keyword evidence="17 21" id="KW-0320">Glycogen biosynthesis</keyword>
<dbReference type="SUPFAM" id="SSF53738">
    <property type="entry name" value="Phosphoglucomutase, first 3 domains"/>
    <property type="match status" value="3"/>
</dbReference>
<dbReference type="Pfam" id="PF18085">
    <property type="entry name" value="Mak_N_cap"/>
    <property type="match status" value="1"/>
</dbReference>
<comment type="similarity">
    <text evidence="6">Belongs to the phosphohexose mutase family.</text>
</comment>
<dbReference type="InterPro" id="IPR013783">
    <property type="entry name" value="Ig-like_fold"/>
</dbReference>
<feature type="active site" description="Proton donor" evidence="21">
    <location>
        <position position="1204"/>
    </location>
</feature>
<evidence type="ECO:0000256" key="7">
    <source>
        <dbReference type="ARBA" id="ARBA00011245"/>
    </source>
</evidence>
<dbReference type="CDD" id="cd05801">
    <property type="entry name" value="PGM_like3"/>
    <property type="match status" value="1"/>
</dbReference>
<dbReference type="Pfam" id="PF00408">
    <property type="entry name" value="PGM_PMM_IV"/>
    <property type="match status" value="1"/>
</dbReference>
<dbReference type="GO" id="GO:0000287">
    <property type="term" value="F:magnesium ion binding"/>
    <property type="evidence" value="ECO:0007669"/>
    <property type="project" value="InterPro"/>
</dbReference>
<evidence type="ECO:0000256" key="21">
    <source>
        <dbReference type="HAMAP-Rule" id="MF_00685"/>
    </source>
</evidence>
<dbReference type="HAMAP" id="MF_00685">
    <property type="entry name" value="GlgB"/>
    <property type="match status" value="1"/>
</dbReference>
<protein>
    <recommendedName>
        <fullName evidence="21">1,4-alpha-glucan branching enzyme GlgB</fullName>
        <ecNumber evidence="21">2.4.1.18</ecNumber>
    </recommendedName>
    <alternativeName>
        <fullName evidence="21">1,4-alpha-D-glucan:1,4-alpha-D-glucan 6-glucosyl-transferase</fullName>
    </alternativeName>
    <alternativeName>
        <fullName evidence="21">Alpha-(1-&gt;4)-glucan branching enzyme</fullName>
    </alternativeName>
    <alternativeName>
        <fullName evidence="21">Glycogen branching enzyme</fullName>
        <shortName evidence="21">BE</shortName>
    </alternativeName>
</protein>
<dbReference type="InterPro" id="IPR005844">
    <property type="entry name" value="A-D-PHexomutase_a/b/a-I"/>
</dbReference>
<dbReference type="GO" id="GO:0005829">
    <property type="term" value="C:cytosol"/>
    <property type="evidence" value="ECO:0007669"/>
    <property type="project" value="TreeGrafter"/>
</dbReference>
<dbReference type="InterPro" id="IPR036900">
    <property type="entry name" value="A-D-PHexomutase_C_sf"/>
</dbReference>
<evidence type="ECO:0000256" key="2">
    <source>
        <dbReference type="ARBA" id="ARBA00001946"/>
    </source>
</evidence>
<dbReference type="NCBIfam" id="NF003811">
    <property type="entry name" value="PRK05402.1"/>
    <property type="match status" value="1"/>
</dbReference>
<dbReference type="Gene3D" id="3.40.120.10">
    <property type="entry name" value="Alpha-D-Glucose-1,6-Bisphosphate, subunit A, domain 3"/>
    <property type="match status" value="3"/>
</dbReference>
<keyword evidence="14" id="KW-0418">Kinase</keyword>
<evidence type="ECO:0000256" key="17">
    <source>
        <dbReference type="ARBA" id="ARBA00023056"/>
    </source>
</evidence>
<dbReference type="Pfam" id="PF02879">
    <property type="entry name" value="PGM_PMM_II"/>
    <property type="match status" value="1"/>
</dbReference>
<feature type="region of interest" description="Disordered" evidence="22">
    <location>
        <begin position="607"/>
        <end position="680"/>
    </location>
</feature>
<dbReference type="SUPFAM" id="SSF56112">
    <property type="entry name" value="Protein kinase-like (PK-like)"/>
    <property type="match status" value="1"/>
</dbReference>
<evidence type="ECO:0000256" key="11">
    <source>
        <dbReference type="ARBA" id="ARBA00022679"/>
    </source>
</evidence>
<evidence type="ECO:0000256" key="15">
    <source>
        <dbReference type="ARBA" id="ARBA00022840"/>
    </source>
</evidence>
<accession>A0A917BG81</accession>
<evidence type="ECO:0000256" key="1">
    <source>
        <dbReference type="ARBA" id="ARBA00000826"/>
    </source>
</evidence>
<dbReference type="SUPFAM" id="SSF81296">
    <property type="entry name" value="E set domains"/>
    <property type="match status" value="1"/>
</dbReference>
<dbReference type="InterPro" id="IPR054169">
    <property type="entry name" value="GlgB_N"/>
</dbReference>
<keyword evidence="10 21" id="KW-0328">Glycosyltransferase</keyword>
<evidence type="ECO:0000256" key="20">
    <source>
        <dbReference type="ARBA" id="ARBA00049067"/>
    </source>
</evidence>
<dbReference type="Pfam" id="PF02880">
    <property type="entry name" value="PGM_PMM_III"/>
    <property type="match status" value="1"/>
</dbReference>
<dbReference type="Gene3D" id="2.60.40.1180">
    <property type="entry name" value="Golgi alpha-mannosidase II"/>
    <property type="match status" value="1"/>
</dbReference>
<dbReference type="GO" id="GO:0005978">
    <property type="term" value="P:glycogen biosynthetic process"/>
    <property type="evidence" value="ECO:0007669"/>
    <property type="project" value="UniProtKB-UniRule"/>
</dbReference>
<comment type="cofactor">
    <cofactor evidence="2">
        <name>Mg(2+)</name>
        <dbReference type="ChEBI" id="CHEBI:18420"/>
    </cofactor>
</comment>
<dbReference type="RefSeq" id="WP_188428154.1">
    <property type="nucleotide sequence ID" value="NZ_BAABKH010000010.1"/>
</dbReference>
<feature type="domain" description="Glycosyl hydrolase family 13 catalytic" evidence="23">
    <location>
        <begin position="999"/>
        <end position="1350"/>
    </location>
</feature>
<evidence type="ECO:0000313" key="24">
    <source>
        <dbReference type="EMBL" id="GGF41506.1"/>
    </source>
</evidence>
<keyword evidence="12" id="KW-0479">Metal-binding</keyword>
<dbReference type="GO" id="GO:0003844">
    <property type="term" value="F:1,4-alpha-glucan branching enzyme activity"/>
    <property type="evidence" value="ECO:0007669"/>
    <property type="project" value="UniProtKB-UniRule"/>
</dbReference>
<evidence type="ECO:0000313" key="25">
    <source>
        <dbReference type="Proteomes" id="UP000605670"/>
    </source>
</evidence>
<proteinExistence type="inferred from homology"/>
<comment type="catalytic activity">
    <reaction evidence="1 21">
        <text>Transfers a segment of a (1-&gt;4)-alpha-D-glucan chain to a primary hydroxy group in a similar glucan chain.</text>
        <dbReference type="EC" id="2.4.1.18"/>
    </reaction>
</comment>
<comment type="caution">
    <text evidence="24">The sequence shown here is derived from an EMBL/GenBank/DDBJ whole genome shotgun (WGS) entry which is preliminary data.</text>
</comment>
<comment type="catalytic activity">
    <reaction evidence="20">
        <text>D-maltose + ATP = alpha-maltose 1-phosphate + ADP + H(+)</text>
        <dbReference type="Rhea" id="RHEA:31915"/>
        <dbReference type="ChEBI" id="CHEBI:15378"/>
        <dbReference type="ChEBI" id="CHEBI:17306"/>
        <dbReference type="ChEBI" id="CHEBI:30616"/>
        <dbReference type="ChEBI" id="CHEBI:63576"/>
        <dbReference type="ChEBI" id="CHEBI:456216"/>
        <dbReference type="EC" id="2.7.1.175"/>
    </reaction>
</comment>
<evidence type="ECO:0000256" key="19">
    <source>
        <dbReference type="ARBA" id="ARBA00023277"/>
    </source>
</evidence>
<feature type="compositionally biased region" description="Basic and acidic residues" evidence="22">
    <location>
        <begin position="478"/>
        <end position="499"/>
    </location>
</feature>
<reference evidence="24" key="1">
    <citation type="journal article" date="2014" name="Int. J. Syst. Evol. Microbiol.">
        <title>Complete genome sequence of Corynebacterium casei LMG S-19264T (=DSM 44701T), isolated from a smear-ripened cheese.</title>
        <authorList>
            <consortium name="US DOE Joint Genome Institute (JGI-PGF)"/>
            <person name="Walter F."/>
            <person name="Albersmeier A."/>
            <person name="Kalinowski J."/>
            <person name="Ruckert C."/>
        </authorList>
    </citation>
    <scope>NUCLEOTIDE SEQUENCE</scope>
    <source>
        <strain evidence="24">CGMCC 1.12160</strain>
    </source>
</reference>
<feature type="region of interest" description="Disordered" evidence="22">
    <location>
        <begin position="457"/>
        <end position="499"/>
    </location>
</feature>
<evidence type="ECO:0000256" key="13">
    <source>
        <dbReference type="ARBA" id="ARBA00022741"/>
    </source>
</evidence>
<comment type="function">
    <text evidence="21">Catalyzes the formation of the alpha-1,6-glucosidic linkages in glycogen by scission of a 1,4-alpha-linked oligosaccharide from growing alpha-1,4-glucan chains and the subsequent attachment of the oligosaccharide to the alpha-1,6 position.</text>
</comment>
<keyword evidence="16" id="KW-0460">Magnesium</keyword>
<dbReference type="InterPro" id="IPR014756">
    <property type="entry name" value="Ig_E-set"/>
</dbReference>
<dbReference type="Proteomes" id="UP000605670">
    <property type="component" value="Unassembled WGS sequence"/>
</dbReference>
<evidence type="ECO:0000259" key="23">
    <source>
        <dbReference type="SMART" id="SM00642"/>
    </source>
</evidence>
<keyword evidence="11 21" id="KW-0808">Transferase</keyword>
<organism evidence="24 25">
    <name type="scientific">Ornithinimicrobium tianjinense</name>
    <dbReference type="NCBI Taxonomy" id="1195761"/>
    <lineage>
        <taxon>Bacteria</taxon>
        <taxon>Bacillati</taxon>
        <taxon>Actinomycetota</taxon>
        <taxon>Actinomycetes</taxon>
        <taxon>Micrococcales</taxon>
        <taxon>Ornithinimicrobiaceae</taxon>
        <taxon>Ornithinimicrobium</taxon>
    </lineage>
</organism>
<comment type="similarity">
    <text evidence="4">Belongs to the aminoglycoside phosphotransferase family.</text>
</comment>
<dbReference type="Pfam" id="PF22019">
    <property type="entry name" value="GlgB_N"/>
    <property type="match status" value="1"/>
</dbReference>
<dbReference type="InterPro" id="IPR017853">
    <property type="entry name" value="GH"/>
</dbReference>
<dbReference type="InterPro" id="IPR004193">
    <property type="entry name" value="Glyco_hydro_13_N"/>
</dbReference>
<comment type="similarity">
    <text evidence="5 21">Belongs to the glycosyl hydrolase 13 family. GlgB subfamily.</text>
</comment>
<dbReference type="InterPro" id="IPR006048">
    <property type="entry name" value="A-amylase/branching_C"/>
</dbReference>
<dbReference type="InterPro" id="IPR013780">
    <property type="entry name" value="Glyco_hydro_b"/>
</dbReference>
<dbReference type="InterPro" id="IPR006047">
    <property type="entry name" value="GH13_cat_dom"/>
</dbReference>